<evidence type="ECO:0000313" key="2">
    <source>
        <dbReference type="Proteomes" id="UP000194639"/>
    </source>
</evidence>
<proteinExistence type="predicted"/>
<dbReference type="Proteomes" id="UP000194639">
    <property type="component" value="Unassembled WGS sequence"/>
</dbReference>
<comment type="caution">
    <text evidence="1">The sequence shown here is derived from an EMBL/GenBank/DDBJ whole genome shotgun (WGS) entry which is preliminary data.</text>
</comment>
<dbReference type="EMBL" id="JOMO01000041">
    <property type="protein sequence ID" value="OUI80120.1"/>
    <property type="molecule type" value="Genomic_DNA"/>
</dbReference>
<dbReference type="AlphaFoldDB" id="A0A251ZZJ8"/>
<reference evidence="1 2" key="1">
    <citation type="submission" date="2014-06" db="EMBL/GenBank/DDBJ databases">
        <authorList>
            <person name="Ju J."/>
            <person name="Zhang J."/>
        </authorList>
    </citation>
    <scope>NUCLEOTIDE SEQUENCE [LARGE SCALE GENOMIC DNA]</scope>
    <source>
        <strain evidence="1">DmW_045</strain>
    </source>
</reference>
<protein>
    <submittedName>
        <fullName evidence="1">Uncharacterized protein</fullName>
    </submittedName>
</protein>
<accession>A0A251ZZJ8</accession>
<sequence length="78" mass="9126">MQRLDDQNFEYQKHIKRQTPAFASIRRDQSLFEIRGEHLTIYNPGKGFKLIAKPAQTSKPLFNIKESRLLHYPSTPSP</sequence>
<evidence type="ECO:0000313" key="1">
    <source>
        <dbReference type="EMBL" id="OUI80120.1"/>
    </source>
</evidence>
<organism evidence="1 2">
    <name type="scientific">Acetobacter orientalis</name>
    <dbReference type="NCBI Taxonomy" id="146474"/>
    <lineage>
        <taxon>Bacteria</taxon>
        <taxon>Pseudomonadati</taxon>
        <taxon>Pseudomonadota</taxon>
        <taxon>Alphaproteobacteria</taxon>
        <taxon>Acetobacterales</taxon>
        <taxon>Acetobacteraceae</taxon>
        <taxon>Acetobacter</taxon>
    </lineage>
</organism>
<name>A0A251ZZJ8_9PROT</name>
<gene>
    <name evidence="1" type="ORF">HK12_10020</name>
</gene>